<dbReference type="Gene3D" id="1.10.540.10">
    <property type="entry name" value="Acyl-CoA dehydrogenase/oxidase, N-terminal domain"/>
    <property type="match status" value="1"/>
</dbReference>
<dbReference type="GO" id="GO:0050660">
    <property type="term" value="F:flavin adenine dinucleotide binding"/>
    <property type="evidence" value="ECO:0007669"/>
    <property type="project" value="InterPro"/>
</dbReference>
<organism evidence="4 5">
    <name type="scientific">Mycolicibacterium hippocampi</name>
    <dbReference type="NCBI Taxonomy" id="659824"/>
    <lineage>
        <taxon>Bacteria</taxon>
        <taxon>Bacillati</taxon>
        <taxon>Actinomycetota</taxon>
        <taxon>Actinomycetes</taxon>
        <taxon>Mycobacteriales</taxon>
        <taxon>Mycobacteriaceae</taxon>
        <taxon>Mycolicibacterium</taxon>
    </lineage>
</organism>
<dbReference type="Pfam" id="PF08028">
    <property type="entry name" value="Acyl-CoA_dh_2"/>
    <property type="match status" value="1"/>
</dbReference>
<dbReference type="Gene3D" id="2.40.110.10">
    <property type="entry name" value="Butyryl-CoA Dehydrogenase, subunit A, domain 2"/>
    <property type="match status" value="1"/>
</dbReference>
<accession>A0A850PK52</accession>
<evidence type="ECO:0000256" key="1">
    <source>
        <dbReference type="ARBA" id="ARBA00023002"/>
    </source>
</evidence>
<evidence type="ECO:0000259" key="3">
    <source>
        <dbReference type="Pfam" id="PF08028"/>
    </source>
</evidence>
<proteinExistence type="predicted"/>
<dbReference type="Pfam" id="PF02771">
    <property type="entry name" value="Acyl-CoA_dh_N"/>
    <property type="match status" value="1"/>
</dbReference>
<keyword evidence="5" id="KW-1185">Reference proteome</keyword>
<keyword evidence="1" id="KW-0560">Oxidoreductase</keyword>
<dbReference type="Proteomes" id="UP000570517">
    <property type="component" value="Unassembled WGS sequence"/>
</dbReference>
<evidence type="ECO:0008006" key="6">
    <source>
        <dbReference type="Google" id="ProtNLM"/>
    </source>
</evidence>
<evidence type="ECO:0000313" key="4">
    <source>
        <dbReference type="EMBL" id="NVN48540.1"/>
    </source>
</evidence>
<evidence type="ECO:0000313" key="5">
    <source>
        <dbReference type="Proteomes" id="UP000570517"/>
    </source>
</evidence>
<dbReference type="Gene3D" id="1.20.140.10">
    <property type="entry name" value="Butyryl-CoA Dehydrogenase, subunit A, domain 3"/>
    <property type="match status" value="1"/>
</dbReference>
<dbReference type="PIRSF" id="PIRSF016578">
    <property type="entry name" value="HsaA"/>
    <property type="match status" value="1"/>
</dbReference>
<dbReference type="InterPro" id="IPR046373">
    <property type="entry name" value="Acyl-CoA_Oxase/DH_mid-dom_sf"/>
</dbReference>
<dbReference type="GO" id="GO:0016627">
    <property type="term" value="F:oxidoreductase activity, acting on the CH-CH group of donors"/>
    <property type="evidence" value="ECO:0007669"/>
    <property type="project" value="InterPro"/>
</dbReference>
<feature type="domain" description="Acyl-CoA dehydrogenase/oxidase N-terminal" evidence="2">
    <location>
        <begin position="16"/>
        <end position="88"/>
    </location>
</feature>
<dbReference type="InterPro" id="IPR037069">
    <property type="entry name" value="AcylCoA_DH/ox_N_sf"/>
</dbReference>
<evidence type="ECO:0000259" key="2">
    <source>
        <dbReference type="Pfam" id="PF02771"/>
    </source>
</evidence>
<dbReference type="AlphaFoldDB" id="A0A850PK52"/>
<comment type="caution">
    <text evidence="4">The sequence shown here is derived from an EMBL/GenBank/DDBJ whole genome shotgun (WGS) entry which is preliminary data.</text>
</comment>
<name>A0A850PK52_9MYCO</name>
<dbReference type="EMBL" id="JABFYL010000005">
    <property type="protein sequence ID" value="NVN48540.1"/>
    <property type="molecule type" value="Genomic_DNA"/>
</dbReference>
<dbReference type="RefSeq" id="WP_178356995.1">
    <property type="nucleotide sequence ID" value="NZ_JABFYL010000005.1"/>
</dbReference>
<dbReference type="InterPro" id="IPR013786">
    <property type="entry name" value="AcylCoA_DH/ox_N"/>
</dbReference>
<feature type="domain" description="Acyl-CoA dehydrogenase C-terminal" evidence="3">
    <location>
        <begin position="268"/>
        <end position="352"/>
    </location>
</feature>
<dbReference type="InterPro" id="IPR009100">
    <property type="entry name" value="AcylCoA_DH/oxidase_NM_dom_sf"/>
</dbReference>
<sequence length="375" mass="40078">MGNEAVKASPSSQSVLSSVRSLLPAITAAAGEVDRRGGVDPEMITLLREAGFFSLLQPASFGGLDADPGVFLTATRELSAACMSTGWLAAWLGVNSWGLSVRDERVLQEIWGSDPRTLLCSSYAPTGRLHRVDGGFMLSGRWTRCTGARHATWLSAAALRVGPDGAAQDFMAVLVPRAEYVVEATWNGLGLRGIGADDVVVSGVFVPDHRTFSWLHVDPAVSATPLDRLPQPTVFTLAGTMPLLGAARRVLEDQRPDAASGPLDSAAMAVADVDLSVLQILRNVADLMECVRAGGYPDAELVLRTRRDQVMASERAMAAIRAVVHDPGRTGDQGLVERVWRDAQTARMHVSSNVEQVLSVAGRFALGLNVDDLIW</sequence>
<protein>
    <recommendedName>
        <fullName evidence="6">Acyl-CoA dehydrogenase</fullName>
    </recommendedName>
</protein>
<dbReference type="InterPro" id="IPR013107">
    <property type="entry name" value="Acyl-CoA_DH_C"/>
</dbReference>
<gene>
    <name evidence="4" type="ORF">HLY00_4697</name>
</gene>
<dbReference type="SUPFAM" id="SSF56645">
    <property type="entry name" value="Acyl-CoA dehydrogenase NM domain-like"/>
    <property type="match status" value="1"/>
</dbReference>
<reference evidence="4 5" key="1">
    <citation type="submission" date="2020-05" db="EMBL/GenBank/DDBJ databases">
        <title>Draft genome sequence of Mycobacterium hippocampi DL, isolated from European seabass, Dicentrarchus labrax, reared in fish farms.</title>
        <authorList>
            <person name="Stathopoulou P."/>
            <person name="Asimakis E."/>
            <person name="Tzokas K."/>
            <person name="Batargias C."/>
            <person name="Tsiamis G."/>
        </authorList>
    </citation>
    <scope>NUCLEOTIDE SEQUENCE [LARGE SCALE GENOMIC DNA]</scope>
    <source>
        <strain evidence="4 5">DL</strain>
    </source>
</reference>